<dbReference type="SUPFAM" id="SSF52402">
    <property type="entry name" value="Adenine nucleotide alpha hydrolases-like"/>
    <property type="match status" value="1"/>
</dbReference>
<evidence type="ECO:0000313" key="1">
    <source>
        <dbReference type="EMBL" id="GID11378.1"/>
    </source>
</evidence>
<organism evidence="1 2">
    <name type="scientific">Actinocatenispora rupis</name>
    <dbReference type="NCBI Taxonomy" id="519421"/>
    <lineage>
        <taxon>Bacteria</taxon>
        <taxon>Bacillati</taxon>
        <taxon>Actinomycetota</taxon>
        <taxon>Actinomycetes</taxon>
        <taxon>Micromonosporales</taxon>
        <taxon>Micromonosporaceae</taxon>
        <taxon>Actinocatenispora</taxon>
    </lineage>
</organism>
<evidence type="ECO:0008006" key="3">
    <source>
        <dbReference type="Google" id="ProtNLM"/>
    </source>
</evidence>
<protein>
    <recommendedName>
        <fullName evidence="3">7-cyano-7-deazaguanine synthase (Queuosine biosynthesis)</fullName>
    </recommendedName>
</protein>
<proteinExistence type="predicted"/>
<sequence length="421" mass="46994">MSFRYDIDNSPRGEAPRRGWERLPLKQLRATMATIEGMAAPAGRDTQHWGDDMFLVARAVYLADRMSDRRSTTDRWTRAIELQIPVVEYDRWTSVVVGTLHELLSLLTGDHWTVTIRPSSRAYTLDDMLPLPVIGGRQAEEIALFSGGLDSASYAARSVYRNTKTAYIGYAHPNLKGRVSEVFRRLRMPEHFHPVPLDVFNPKDMTFRSRGFLFVGTAIRAASAYEARRVVVPENGQLALNPPLTDARAASCSTRSVHPRTLYLFNRLLAELEMPVAVVNPFERLTKGEVCRSALDAGADAETLFRTISCGHPPIERGRSTSGHCGRCFPCLVRRSALLAALGSDRSDYQYDYGGPGADVLALRRWLGTRFMLTDLLADTPLPATTGLLDAYETVVRGRQELARLFQSLPHNHDLYLDAAA</sequence>
<dbReference type="RefSeq" id="WP_203657376.1">
    <property type="nucleotide sequence ID" value="NZ_BAAAZM010000006.1"/>
</dbReference>
<gene>
    <name evidence="1" type="ORF">Aru02nite_22670</name>
</gene>
<dbReference type="EMBL" id="BOMB01000012">
    <property type="protein sequence ID" value="GID11378.1"/>
    <property type="molecule type" value="Genomic_DNA"/>
</dbReference>
<keyword evidence="2" id="KW-1185">Reference proteome</keyword>
<name>A0A8J3IZC5_9ACTN</name>
<dbReference type="Gene3D" id="3.40.50.620">
    <property type="entry name" value="HUPs"/>
    <property type="match status" value="1"/>
</dbReference>
<evidence type="ECO:0000313" key="2">
    <source>
        <dbReference type="Proteomes" id="UP000612808"/>
    </source>
</evidence>
<accession>A0A8J3IZC5</accession>
<dbReference type="AlphaFoldDB" id="A0A8J3IZC5"/>
<comment type="caution">
    <text evidence="1">The sequence shown here is derived from an EMBL/GenBank/DDBJ whole genome shotgun (WGS) entry which is preliminary data.</text>
</comment>
<reference evidence="1" key="1">
    <citation type="submission" date="2021-01" db="EMBL/GenBank/DDBJ databases">
        <title>Whole genome shotgun sequence of Actinocatenispora rupis NBRC 107355.</title>
        <authorList>
            <person name="Komaki H."/>
            <person name="Tamura T."/>
        </authorList>
    </citation>
    <scope>NUCLEOTIDE SEQUENCE</scope>
    <source>
        <strain evidence="1">NBRC 107355</strain>
    </source>
</reference>
<dbReference type="Proteomes" id="UP000612808">
    <property type="component" value="Unassembled WGS sequence"/>
</dbReference>
<dbReference type="InterPro" id="IPR014729">
    <property type="entry name" value="Rossmann-like_a/b/a_fold"/>
</dbReference>